<keyword evidence="1" id="KW-0472">Membrane</keyword>
<evidence type="ECO:0000256" key="1">
    <source>
        <dbReference type="SAM" id="Phobius"/>
    </source>
</evidence>
<keyword evidence="1" id="KW-0812">Transmembrane</keyword>
<keyword evidence="3" id="KW-1185">Reference proteome</keyword>
<comment type="caution">
    <text evidence="2">The sequence shown here is derived from an EMBL/GenBank/DDBJ whole genome shotgun (WGS) entry which is preliminary data.</text>
</comment>
<protein>
    <submittedName>
        <fullName evidence="2">Uncharacterized protein</fullName>
    </submittedName>
</protein>
<proteinExistence type="predicted"/>
<evidence type="ECO:0000313" key="2">
    <source>
        <dbReference type="EMBL" id="MCI12582.1"/>
    </source>
</evidence>
<feature type="transmembrane region" description="Helical" evidence="1">
    <location>
        <begin position="79"/>
        <end position="98"/>
    </location>
</feature>
<keyword evidence="1" id="KW-1133">Transmembrane helix</keyword>
<reference evidence="2 3" key="1">
    <citation type="journal article" date="2018" name="Front. Plant Sci.">
        <title>Red Clover (Trifolium pratense) and Zigzag Clover (T. medium) - A Picture of Genomic Similarities and Differences.</title>
        <authorList>
            <person name="Dluhosova J."/>
            <person name="Istvanek J."/>
            <person name="Nedelnik J."/>
            <person name="Repkova J."/>
        </authorList>
    </citation>
    <scope>NUCLEOTIDE SEQUENCE [LARGE SCALE GENOMIC DNA]</scope>
    <source>
        <strain evidence="3">cv. 10/8</strain>
        <tissue evidence="2">Leaf</tissue>
    </source>
</reference>
<dbReference type="Proteomes" id="UP000265520">
    <property type="component" value="Unassembled WGS sequence"/>
</dbReference>
<feature type="transmembrane region" description="Helical" evidence="1">
    <location>
        <begin position="19"/>
        <end position="40"/>
    </location>
</feature>
<organism evidence="2 3">
    <name type="scientific">Trifolium medium</name>
    <dbReference type="NCBI Taxonomy" id="97028"/>
    <lineage>
        <taxon>Eukaryota</taxon>
        <taxon>Viridiplantae</taxon>
        <taxon>Streptophyta</taxon>
        <taxon>Embryophyta</taxon>
        <taxon>Tracheophyta</taxon>
        <taxon>Spermatophyta</taxon>
        <taxon>Magnoliopsida</taxon>
        <taxon>eudicotyledons</taxon>
        <taxon>Gunneridae</taxon>
        <taxon>Pentapetalae</taxon>
        <taxon>rosids</taxon>
        <taxon>fabids</taxon>
        <taxon>Fabales</taxon>
        <taxon>Fabaceae</taxon>
        <taxon>Papilionoideae</taxon>
        <taxon>50 kb inversion clade</taxon>
        <taxon>NPAAA clade</taxon>
        <taxon>Hologalegina</taxon>
        <taxon>IRL clade</taxon>
        <taxon>Trifolieae</taxon>
        <taxon>Trifolium</taxon>
    </lineage>
</organism>
<accession>A0A392PLD2</accession>
<name>A0A392PLD2_9FABA</name>
<dbReference type="AlphaFoldDB" id="A0A392PLD2"/>
<feature type="non-terminal residue" evidence="2">
    <location>
        <position position="110"/>
    </location>
</feature>
<feature type="transmembrane region" description="Helical" evidence="1">
    <location>
        <begin position="46"/>
        <end position="67"/>
    </location>
</feature>
<dbReference type="EMBL" id="LXQA010084765">
    <property type="protein sequence ID" value="MCI12582.1"/>
    <property type="molecule type" value="Genomic_DNA"/>
</dbReference>
<evidence type="ECO:0000313" key="3">
    <source>
        <dbReference type="Proteomes" id="UP000265520"/>
    </source>
</evidence>
<sequence>MAAVGVRCGTSRCHGASDVFIISCWPVAALLFSDLVLHFVSFINSLSGFTLVFVVPLSLLGLSALSLSKSALSVFAGRCASALLESALPILALIFSLWDVLGSYPAKGAP</sequence>